<dbReference type="FunCoup" id="A0A4R2P8Z7">
    <property type="interactions" value="514"/>
</dbReference>
<dbReference type="Pfam" id="PF07991">
    <property type="entry name" value="KARI_N"/>
    <property type="match status" value="1"/>
</dbReference>
<keyword evidence="11" id="KW-0521">NADP</keyword>
<dbReference type="InterPro" id="IPR013023">
    <property type="entry name" value="KARI"/>
</dbReference>
<comment type="similarity">
    <text evidence="4 11 12">Belongs to the ketol-acid reductoisomerase family.</text>
</comment>
<feature type="binding site" evidence="11 12">
    <location>
        <position position="194"/>
    </location>
    <ligand>
        <name>Mg(2+)</name>
        <dbReference type="ChEBI" id="CHEBI:18420"/>
        <label>1</label>
    </ligand>
</feature>
<dbReference type="Proteomes" id="UP000295399">
    <property type="component" value="Unassembled WGS sequence"/>
</dbReference>
<keyword evidence="6 11" id="KW-0479">Metal-binding</keyword>
<dbReference type="GO" id="GO:0009099">
    <property type="term" value="P:L-valine biosynthetic process"/>
    <property type="evidence" value="ECO:0007669"/>
    <property type="project" value="UniProtKB-UniRule"/>
</dbReference>
<dbReference type="InterPro" id="IPR036291">
    <property type="entry name" value="NAD(P)-bd_dom_sf"/>
</dbReference>
<dbReference type="NCBIfam" id="TIGR00465">
    <property type="entry name" value="ilvC"/>
    <property type="match status" value="1"/>
</dbReference>
<evidence type="ECO:0000256" key="10">
    <source>
        <dbReference type="ARBA" id="ARBA00049021"/>
    </source>
</evidence>
<feature type="binding site" evidence="11 12">
    <location>
        <position position="190"/>
    </location>
    <ligand>
        <name>Mg(2+)</name>
        <dbReference type="ChEBI" id="CHEBI:18420"/>
        <label>1</label>
    </ligand>
</feature>
<dbReference type="OrthoDB" id="9804088at2"/>
<feature type="domain" description="KARI C-terminal knotted" evidence="14">
    <location>
        <begin position="182"/>
        <end position="327"/>
    </location>
</feature>
<evidence type="ECO:0000256" key="11">
    <source>
        <dbReference type="HAMAP-Rule" id="MF_00435"/>
    </source>
</evidence>
<dbReference type="PIRSF" id="PIRSF000116">
    <property type="entry name" value="IlvC_gammaproteo"/>
    <property type="match status" value="1"/>
</dbReference>
<dbReference type="InterPro" id="IPR013116">
    <property type="entry name" value="KARI_N"/>
</dbReference>
<comment type="cofactor">
    <cofactor evidence="11">
        <name>Mg(2+)</name>
        <dbReference type="ChEBI" id="CHEBI:18420"/>
    </cofactor>
    <text evidence="11">Binds 2 magnesium ions per subunit.</text>
</comment>
<dbReference type="GO" id="GO:0005829">
    <property type="term" value="C:cytosol"/>
    <property type="evidence" value="ECO:0007669"/>
    <property type="project" value="TreeGrafter"/>
</dbReference>
<comment type="function">
    <text evidence="1 11">Involved in the biosynthesis of branched-chain amino acids (BCAA). Catalyzes an alkyl-migration followed by a ketol-acid reduction of (S)-2-acetolactate (S2AL) to yield (R)-2,3-dihydroxy-isovalerate. In the isomerase reaction, S2AL is rearranged via a Mg-dependent methyl migration to produce 3-hydroxy-3-methyl-2-ketobutyrate (HMKB). In the reductase reaction, this 2-ketoacid undergoes a metal-dependent reduction by NADPH to yield (R)-2,3-dihydroxy-isovalerate.</text>
</comment>
<evidence type="ECO:0000256" key="8">
    <source>
        <dbReference type="ARBA" id="ARBA00023002"/>
    </source>
</evidence>
<dbReference type="PANTHER" id="PTHR21371">
    <property type="entry name" value="KETOL-ACID REDUCTOISOMERASE, MITOCHONDRIAL"/>
    <property type="match status" value="1"/>
</dbReference>
<dbReference type="NCBIfam" id="NF004017">
    <property type="entry name" value="PRK05479.1"/>
    <property type="match status" value="1"/>
</dbReference>
<feature type="domain" description="KARI N-terminal Rossmann" evidence="13">
    <location>
        <begin position="1"/>
        <end position="181"/>
    </location>
</feature>
<reference evidence="15 16" key="1">
    <citation type="submission" date="2019-03" db="EMBL/GenBank/DDBJ databases">
        <title>Genomic Encyclopedia of Type Strains, Phase IV (KMG-IV): sequencing the most valuable type-strain genomes for metagenomic binning, comparative biology and taxonomic classification.</title>
        <authorList>
            <person name="Goeker M."/>
        </authorList>
    </citation>
    <scope>NUCLEOTIDE SEQUENCE [LARGE SCALE GENOMIC DNA]</scope>
    <source>
        <strain evidence="15 16">DSM 2132</strain>
    </source>
</reference>
<proteinExistence type="inferred from homology"/>
<dbReference type="PROSITE" id="PS51850">
    <property type="entry name" value="KARI_N"/>
    <property type="match status" value="1"/>
</dbReference>
<protein>
    <recommendedName>
        <fullName evidence="11">Ketol-acid reductoisomerase (NADP(+))</fullName>
        <shortName evidence="11">KARI</shortName>
        <ecNumber evidence="11">1.1.1.86</ecNumber>
    </recommendedName>
    <alternativeName>
        <fullName evidence="11">Acetohydroxy-acid isomeroreductase</fullName>
        <shortName evidence="11">AHIR</shortName>
    </alternativeName>
    <alternativeName>
        <fullName evidence="11">Alpha-keto-beta-hydroxylacyl reductoisomerase</fullName>
    </alternativeName>
</protein>
<comment type="caution">
    <text evidence="11">Lacks conserved residue(s) required for the propagation of feature annotation.</text>
</comment>
<evidence type="ECO:0000256" key="12">
    <source>
        <dbReference type="PROSITE-ProRule" id="PRU01198"/>
    </source>
</evidence>
<comment type="pathway">
    <text evidence="2 11">Amino-acid biosynthesis; L-valine biosynthesis; L-valine from pyruvate: step 2/4.</text>
</comment>
<evidence type="ECO:0000259" key="13">
    <source>
        <dbReference type="PROSITE" id="PS51850"/>
    </source>
</evidence>
<dbReference type="SUPFAM" id="SSF51735">
    <property type="entry name" value="NAD(P)-binding Rossmann-fold domains"/>
    <property type="match status" value="1"/>
</dbReference>
<dbReference type="SUPFAM" id="SSF48179">
    <property type="entry name" value="6-phosphogluconate dehydrogenase C-terminal domain-like"/>
    <property type="match status" value="1"/>
</dbReference>
<dbReference type="GO" id="GO:0016853">
    <property type="term" value="F:isomerase activity"/>
    <property type="evidence" value="ECO:0007669"/>
    <property type="project" value="UniProtKB-KW"/>
</dbReference>
<feature type="binding site" evidence="11 12">
    <location>
        <position position="251"/>
    </location>
    <ligand>
        <name>substrate</name>
    </ligand>
</feature>
<feature type="binding site" evidence="11">
    <location>
        <begin position="24"/>
        <end position="27"/>
    </location>
    <ligand>
        <name>NADP(+)</name>
        <dbReference type="ChEBI" id="CHEBI:58349"/>
    </ligand>
</feature>
<comment type="catalytic activity">
    <reaction evidence="11">
        <text>(2R,3R)-2,3-dihydroxy-3-methylpentanoate + NADP(+) = (S)-2-ethyl-2-hydroxy-3-oxobutanoate + NADPH + H(+)</text>
        <dbReference type="Rhea" id="RHEA:13493"/>
        <dbReference type="ChEBI" id="CHEBI:15378"/>
        <dbReference type="ChEBI" id="CHEBI:49256"/>
        <dbReference type="ChEBI" id="CHEBI:49258"/>
        <dbReference type="ChEBI" id="CHEBI:57783"/>
        <dbReference type="ChEBI" id="CHEBI:58349"/>
        <dbReference type="EC" id="1.1.1.86"/>
    </reaction>
</comment>
<dbReference type="PROSITE" id="PS51851">
    <property type="entry name" value="KARI_C"/>
    <property type="match status" value="1"/>
</dbReference>
<evidence type="ECO:0000256" key="3">
    <source>
        <dbReference type="ARBA" id="ARBA00004885"/>
    </source>
</evidence>
<keyword evidence="5 11" id="KW-0028">Amino-acid biosynthesis</keyword>
<keyword evidence="7 11" id="KW-0460">Magnesium</keyword>
<dbReference type="Gene3D" id="6.10.240.10">
    <property type="match status" value="1"/>
</dbReference>
<dbReference type="InterPro" id="IPR014359">
    <property type="entry name" value="KARI_prok"/>
</dbReference>
<dbReference type="EMBL" id="SLXO01000013">
    <property type="protein sequence ID" value="TCP30808.1"/>
    <property type="molecule type" value="Genomic_DNA"/>
</dbReference>
<comment type="pathway">
    <text evidence="3 11">Amino-acid biosynthesis; L-isoleucine biosynthesis; L-isoleucine from 2-oxobutanoate: step 2/4.</text>
</comment>
<name>A0A4R2P8Z7_RHOSA</name>
<comment type="caution">
    <text evidence="15">The sequence shown here is derived from an EMBL/GenBank/DDBJ whole genome shotgun (WGS) entry which is preliminary data.</text>
</comment>
<keyword evidence="15" id="KW-0413">Isomerase</keyword>
<evidence type="ECO:0000256" key="4">
    <source>
        <dbReference type="ARBA" id="ARBA00010318"/>
    </source>
</evidence>
<dbReference type="InterPro" id="IPR008927">
    <property type="entry name" value="6-PGluconate_DH-like_C_sf"/>
</dbReference>
<gene>
    <name evidence="11" type="primary">ilvC</name>
    <name evidence="15" type="ORF">EV659_11361</name>
</gene>
<feature type="active site" evidence="11">
    <location>
        <position position="107"/>
    </location>
</feature>
<dbReference type="GO" id="GO:0050661">
    <property type="term" value="F:NADP binding"/>
    <property type="evidence" value="ECO:0007669"/>
    <property type="project" value="InterPro"/>
</dbReference>
<sequence length="328" mass="34184">MKVYRDRDADPSVLEGRRLAVIGYGNQGHAHALNLRRSGYDVVVGARADGAGAQAAAAAGFEVQSPAAAADGADLVMLTLPDEVIPQVYAEAVEPALRHGAALGLAHGLAIHFGHLVPRADLDVFLVGPKGAGRWLRAEYEAGRGLAAVVAVHQNPGGRAFDIALAYACGLGCGRTGILETTVEEEAVTDLFGEQAVLCGGLPDLLQAGYDTLVAAGYSPEMAYFECVHEAKLIVDLIAEGGFEHMRRAISTTAGYGGSVTGERVVTDATRAEMGRVLDDVQSGRFATRFLADAADGSPDFKRRRAAAHDPRLEAAGAAVRDLLKGAG</sequence>
<feature type="binding site" evidence="11 12">
    <location>
        <position position="230"/>
    </location>
    <ligand>
        <name>Mg(2+)</name>
        <dbReference type="ChEBI" id="CHEBI:18420"/>
        <label>2</label>
    </ligand>
</feature>
<feature type="binding site" evidence="11 12">
    <location>
        <position position="226"/>
    </location>
    <ligand>
        <name>Mg(2+)</name>
        <dbReference type="ChEBI" id="CHEBI:18420"/>
        <label>2</label>
    </ligand>
</feature>
<organism evidence="15 16">
    <name type="scientific">Rhodothalassium salexigens DSM 2132</name>
    <dbReference type="NCBI Taxonomy" id="1188247"/>
    <lineage>
        <taxon>Bacteria</taxon>
        <taxon>Pseudomonadati</taxon>
        <taxon>Pseudomonadota</taxon>
        <taxon>Alphaproteobacteria</taxon>
        <taxon>Rhodothalassiales</taxon>
        <taxon>Rhodothalassiaceae</taxon>
        <taxon>Rhodothalassium</taxon>
    </lineage>
</organism>
<dbReference type="GO" id="GO:0009097">
    <property type="term" value="P:isoleucine biosynthetic process"/>
    <property type="evidence" value="ECO:0007669"/>
    <property type="project" value="UniProtKB-UniRule"/>
</dbReference>
<dbReference type="Pfam" id="PF01450">
    <property type="entry name" value="KARI_C"/>
    <property type="match status" value="1"/>
</dbReference>
<evidence type="ECO:0000256" key="5">
    <source>
        <dbReference type="ARBA" id="ARBA00022605"/>
    </source>
</evidence>
<feature type="binding site" evidence="11">
    <location>
        <position position="133"/>
    </location>
    <ligand>
        <name>NADP(+)</name>
        <dbReference type="ChEBI" id="CHEBI:58349"/>
    </ligand>
</feature>
<evidence type="ECO:0000313" key="15">
    <source>
        <dbReference type="EMBL" id="TCP30808.1"/>
    </source>
</evidence>
<keyword evidence="9 11" id="KW-0100">Branched-chain amino acid biosynthesis</keyword>
<dbReference type="UniPathway" id="UPA00049">
    <property type="reaction ID" value="UER00060"/>
</dbReference>
<evidence type="ECO:0000256" key="1">
    <source>
        <dbReference type="ARBA" id="ARBA00002172"/>
    </source>
</evidence>
<dbReference type="InterPro" id="IPR000506">
    <property type="entry name" value="KARI_C"/>
</dbReference>
<comment type="catalytic activity">
    <reaction evidence="10 11">
        <text>(2R)-2,3-dihydroxy-3-methylbutanoate + NADP(+) = (2S)-2-acetolactate + NADPH + H(+)</text>
        <dbReference type="Rhea" id="RHEA:22068"/>
        <dbReference type="ChEBI" id="CHEBI:15378"/>
        <dbReference type="ChEBI" id="CHEBI:49072"/>
        <dbReference type="ChEBI" id="CHEBI:57783"/>
        <dbReference type="ChEBI" id="CHEBI:58349"/>
        <dbReference type="ChEBI" id="CHEBI:58476"/>
        <dbReference type="EC" id="1.1.1.86"/>
    </reaction>
</comment>
<evidence type="ECO:0000259" key="14">
    <source>
        <dbReference type="PROSITE" id="PS51851"/>
    </source>
</evidence>
<dbReference type="RefSeq" id="WP_132709437.1">
    <property type="nucleotide sequence ID" value="NZ_JACIGF010000013.1"/>
</dbReference>
<evidence type="ECO:0000256" key="9">
    <source>
        <dbReference type="ARBA" id="ARBA00023304"/>
    </source>
</evidence>
<dbReference type="InParanoid" id="A0A4R2P8Z7"/>
<keyword evidence="8 11" id="KW-0560">Oxidoreductase</keyword>
<evidence type="ECO:0000256" key="7">
    <source>
        <dbReference type="ARBA" id="ARBA00022842"/>
    </source>
</evidence>
<accession>A0A4R2P8Z7</accession>
<dbReference type="GO" id="GO:0000287">
    <property type="term" value="F:magnesium ion binding"/>
    <property type="evidence" value="ECO:0007669"/>
    <property type="project" value="UniProtKB-UniRule"/>
</dbReference>
<feature type="binding site" evidence="11">
    <location>
        <position position="47"/>
    </location>
    <ligand>
        <name>NADP(+)</name>
        <dbReference type="ChEBI" id="CHEBI:58349"/>
    </ligand>
</feature>
<evidence type="ECO:0000313" key="16">
    <source>
        <dbReference type="Proteomes" id="UP000295399"/>
    </source>
</evidence>
<evidence type="ECO:0000256" key="6">
    <source>
        <dbReference type="ARBA" id="ARBA00022723"/>
    </source>
</evidence>
<dbReference type="HAMAP" id="MF_00435">
    <property type="entry name" value="IlvC"/>
    <property type="match status" value="1"/>
</dbReference>
<feature type="binding site" evidence="11 12">
    <location>
        <position position="190"/>
    </location>
    <ligand>
        <name>Mg(2+)</name>
        <dbReference type="ChEBI" id="CHEBI:18420"/>
        <label>2</label>
    </ligand>
</feature>
<dbReference type="AlphaFoldDB" id="A0A4R2P8Z7"/>
<dbReference type="UniPathway" id="UPA00047">
    <property type="reaction ID" value="UER00056"/>
</dbReference>
<dbReference type="PANTHER" id="PTHR21371:SF1">
    <property type="entry name" value="KETOL-ACID REDUCTOISOMERASE, MITOCHONDRIAL"/>
    <property type="match status" value="1"/>
</dbReference>
<dbReference type="EC" id="1.1.1.86" evidence="11"/>
<evidence type="ECO:0000256" key="2">
    <source>
        <dbReference type="ARBA" id="ARBA00004864"/>
    </source>
</evidence>
<dbReference type="GO" id="GO:0004455">
    <property type="term" value="F:ketol-acid reductoisomerase activity"/>
    <property type="evidence" value="ECO:0007669"/>
    <property type="project" value="UniProtKB-UniRule"/>
</dbReference>
<keyword evidence="16" id="KW-1185">Reference proteome</keyword>
<dbReference type="Gene3D" id="3.40.50.720">
    <property type="entry name" value="NAD(P)-binding Rossmann-like Domain"/>
    <property type="match status" value="1"/>
</dbReference>